<dbReference type="Pfam" id="PF12937">
    <property type="entry name" value="F-box-like"/>
    <property type="match status" value="1"/>
</dbReference>
<dbReference type="PANTHER" id="PTHR38926">
    <property type="entry name" value="F-BOX DOMAIN CONTAINING PROTEIN, EXPRESSED"/>
    <property type="match status" value="1"/>
</dbReference>
<protein>
    <recommendedName>
        <fullName evidence="1">F-box domain-containing protein</fullName>
    </recommendedName>
</protein>
<gene>
    <name evidence="2" type="ORF">INT45_000305</name>
</gene>
<dbReference type="CDD" id="cd09917">
    <property type="entry name" value="F-box_SF"/>
    <property type="match status" value="1"/>
</dbReference>
<proteinExistence type="predicted"/>
<name>A0A8H7VRE4_9FUNG</name>
<evidence type="ECO:0000259" key="1">
    <source>
        <dbReference type="Pfam" id="PF12937"/>
    </source>
</evidence>
<evidence type="ECO:0000313" key="2">
    <source>
        <dbReference type="EMBL" id="KAG2224274.1"/>
    </source>
</evidence>
<dbReference type="EMBL" id="JAEPRB010000046">
    <property type="protein sequence ID" value="KAG2224274.1"/>
    <property type="molecule type" value="Genomic_DNA"/>
</dbReference>
<dbReference type="AlphaFoldDB" id="A0A8H7VRE4"/>
<feature type="domain" description="F-box" evidence="1">
    <location>
        <begin position="15"/>
        <end position="61"/>
    </location>
</feature>
<reference evidence="2 3" key="1">
    <citation type="submission" date="2020-12" db="EMBL/GenBank/DDBJ databases">
        <title>Metabolic potential, ecology and presence of endohyphal bacteria is reflected in genomic diversity of Mucoromycotina.</title>
        <authorList>
            <person name="Muszewska A."/>
            <person name="Okrasinska A."/>
            <person name="Steczkiewicz K."/>
            <person name="Drgas O."/>
            <person name="Orlowska M."/>
            <person name="Perlinska-Lenart U."/>
            <person name="Aleksandrzak-Piekarczyk T."/>
            <person name="Szatraj K."/>
            <person name="Zielenkiewicz U."/>
            <person name="Pilsyk S."/>
            <person name="Malc E."/>
            <person name="Mieczkowski P."/>
            <person name="Kruszewska J.S."/>
            <person name="Biernat P."/>
            <person name="Pawlowska J."/>
        </authorList>
    </citation>
    <scope>NUCLEOTIDE SEQUENCE [LARGE SCALE GENOMIC DNA]</scope>
    <source>
        <strain evidence="2 3">CBS 142.35</strain>
    </source>
</reference>
<sequence>MLLTTKEIHVDILNNDLPFDIITAIFSFLDQQECINCMAVNRSWFHQVPMYTRYIWKHVRLSENDIRMPNYRREQCMRYVRSVQLDSFREDEELYIIMNKLMTWGCDEIESLTFIGCRTLHQRRFIHILQQLTCSNRRLTRLSITTHNSDIVLTQLLAVCPELTHLTFIPLDLDKNSNDIYELEPLNTTATMNKNMIYLDIRGLAGTRKQLEPILKRCPNLQYLIGIDTTKFFSDFSSPSDRNSDSNSISTTTFTDGIQLSELFSWCPKLIYFTDKGTYYTTEGQGDLVQNAIFQSYHQHSSLTSIRRQYNNNNKQFYYLTLCDNNSSIAPFVIRHQETLECLILSKSYNDNYQGTNWPSVFRRSLTNLGQLRTLICSCIKYNEDPSSIIHLLNRCPRLDTLALTHNMFYLPAMVPTLSQSIIEPLDVLLHLRRLDLCGYSFFDEWSVIELLKRLPALEELVIANGRLPFNNHPHIFSQYCPRLTHLNLMNITCNHSEGETILTPAMFLYQTLSSRSTLSTMQRNNSNNSSMAVCNIKHIKLLNVPPVTYKLLTAIAHIPTLTSLEARLSEMHCMNNDDEFIAFIRTLYKTVIEKLILYKFNYLHQLNYPTVTNALGNLPYLTELRFESTTMAPAKLDTKDKYDKLAAILTVWNKSKSLNKIVFCHISACGIWPSTVVQKLLCRLPTTNQKKKDYFIVMSETKQSPRENSNNDNQCWYTATVTISRQRGC</sequence>
<dbReference type="OrthoDB" id="2242738at2759"/>
<comment type="caution">
    <text evidence="2">The sequence shown here is derived from an EMBL/GenBank/DDBJ whole genome shotgun (WGS) entry which is preliminary data.</text>
</comment>
<dbReference type="Gene3D" id="3.80.10.10">
    <property type="entry name" value="Ribonuclease Inhibitor"/>
    <property type="match status" value="2"/>
</dbReference>
<accession>A0A8H7VRE4</accession>
<dbReference type="InterPro" id="IPR036047">
    <property type="entry name" value="F-box-like_dom_sf"/>
</dbReference>
<dbReference type="InterPro" id="IPR001810">
    <property type="entry name" value="F-box_dom"/>
</dbReference>
<evidence type="ECO:0000313" key="3">
    <source>
        <dbReference type="Proteomes" id="UP000646827"/>
    </source>
</evidence>
<dbReference type="InterPro" id="IPR032675">
    <property type="entry name" value="LRR_dom_sf"/>
</dbReference>
<dbReference type="SUPFAM" id="SSF52047">
    <property type="entry name" value="RNI-like"/>
    <property type="match status" value="1"/>
</dbReference>
<organism evidence="2 3">
    <name type="scientific">Circinella minor</name>
    <dbReference type="NCBI Taxonomy" id="1195481"/>
    <lineage>
        <taxon>Eukaryota</taxon>
        <taxon>Fungi</taxon>
        <taxon>Fungi incertae sedis</taxon>
        <taxon>Mucoromycota</taxon>
        <taxon>Mucoromycotina</taxon>
        <taxon>Mucoromycetes</taxon>
        <taxon>Mucorales</taxon>
        <taxon>Lichtheimiaceae</taxon>
        <taxon>Circinella</taxon>
    </lineage>
</organism>
<dbReference type="Proteomes" id="UP000646827">
    <property type="component" value="Unassembled WGS sequence"/>
</dbReference>
<dbReference type="PANTHER" id="PTHR38926:SF72">
    <property type="entry name" value="IM:7136021-RELATED"/>
    <property type="match status" value="1"/>
</dbReference>
<dbReference type="SUPFAM" id="SSF81383">
    <property type="entry name" value="F-box domain"/>
    <property type="match status" value="1"/>
</dbReference>
<dbReference type="Gene3D" id="1.20.1280.50">
    <property type="match status" value="1"/>
</dbReference>
<keyword evidence="3" id="KW-1185">Reference proteome</keyword>